<dbReference type="RefSeq" id="WP_104679508.1">
    <property type="nucleotide sequence ID" value="NZ_CP026924.1"/>
</dbReference>
<organism evidence="1 2">
    <name type="scientific">Agrobacterium tumefaciens</name>
    <dbReference type="NCBI Taxonomy" id="358"/>
    <lineage>
        <taxon>Bacteria</taxon>
        <taxon>Pseudomonadati</taxon>
        <taxon>Pseudomonadota</taxon>
        <taxon>Alphaproteobacteria</taxon>
        <taxon>Hyphomicrobiales</taxon>
        <taxon>Rhizobiaceae</taxon>
        <taxon>Rhizobium/Agrobacterium group</taxon>
        <taxon>Agrobacterium</taxon>
        <taxon>Agrobacterium tumefaciens complex</taxon>
    </lineage>
</organism>
<dbReference type="Proteomes" id="UP000237717">
    <property type="component" value="Chromosome I"/>
</dbReference>
<accession>A0A2L2LCB5</accession>
<protein>
    <submittedName>
        <fullName evidence="1">Uncharacterized protein</fullName>
    </submittedName>
</protein>
<gene>
    <name evidence="1" type="ORF">At1D1609_19280</name>
</gene>
<dbReference type="EMBL" id="CP026924">
    <property type="protein sequence ID" value="AVH41982.1"/>
    <property type="molecule type" value="Genomic_DNA"/>
</dbReference>
<proteinExistence type="predicted"/>
<name>A0A2L2LCB5_AGRTU</name>
<evidence type="ECO:0000313" key="1">
    <source>
        <dbReference type="EMBL" id="AVH41982.1"/>
    </source>
</evidence>
<evidence type="ECO:0000313" key="2">
    <source>
        <dbReference type="Proteomes" id="UP000237717"/>
    </source>
</evidence>
<sequence length="143" mass="15387">MATAAIRLPEERAEQARQLAAHKGVTVADLVGGLITDEIKRLGLGHQIGLGDIDIANLEDGKIHFDFGAGVHIWTPEQTLDIAQAIENALARKGSTLDVDAEIEVARVGVSVRLKNLSTGRERTFASSVARELVALLRHHAQN</sequence>
<reference evidence="1 2" key="1">
    <citation type="submission" date="2018-02" db="EMBL/GenBank/DDBJ databases">
        <title>Complete genome sequence of Agrobacterium tumefaciens 1D1609.</title>
        <authorList>
            <person name="Cho S.-T."/>
            <person name="Haryono M."/>
            <person name="Chang H.-H."/>
            <person name="Santos M.N."/>
            <person name="Lai E.-M."/>
            <person name="Kuo C.-H."/>
        </authorList>
    </citation>
    <scope>NUCLEOTIDE SEQUENCE [LARGE SCALE GENOMIC DNA]</scope>
    <source>
        <strain evidence="1 2">1D1609</strain>
    </source>
</reference>
<dbReference type="AlphaFoldDB" id="A0A2L2LCB5"/>